<dbReference type="EMBL" id="JACWZZ010000002">
    <property type="protein sequence ID" value="MBD2715518.1"/>
    <property type="molecule type" value="Genomic_DNA"/>
</dbReference>
<keyword evidence="2" id="KW-1185">Reference proteome</keyword>
<evidence type="ECO:0000313" key="1">
    <source>
        <dbReference type="EMBL" id="MBD2715518.1"/>
    </source>
</evidence>
<accession>A0ABR8JIT3</accession>
<reference evidence="1 2" key="1">
    <citation type="submission" date="2020-09" db="EMBL/GenBank/DDBJ databases">
        <authorList>
            <person name="Kim M.K."/>
        </authorList>
    </citation>
    <scope>NUCLEOTIDE SEQUENCE [LARGE SCALE GENOMIC DNA]</scope>
    <source>
        <strain evidence="1 2">BT646</strain>
    </source>
</reference>
<sequence length="142" mass="16447">MSPLSTPKPLRLYFENPVGRLWEDPDGYAIVEYNAGKRKMQELQAFLTHAARLLHSRGWHKLLGDQRVMSAFTEEERVWITDNWLNTAATEGKSFYGAVLIAHDVFARLSMNLVMSEARESALTYRLFESETEAHAWLRKME</sequence>
<comment type="caution">
    <text evidence="1">The sequence shown here is derived from an EMBL/GenBank/DDBJ whole genome shotgun (WGS) entry which is preliminary data.</text>
</comment>
<dbReference type="RefSeq" id="WP_190784513.1">
    <property type="nucleotide sequence ID" value="NZ_JACWZZ010000002.1"/>
</dbReference>
<protein>
    <recommendedName>
        <fullName evidence="3">STAS/SEC14 domain-containing protein</fullName>
    </recommendedName>
</protein>
<organism evidence="1 2">
    <name type="scientific">Hymenobacter duratus</name>
    <dbReference type="NCBI Taxonomy" id="2771356"/>
    <lineage>
        <taxon>Bacteria</taxon>
        <taxon>Pseudomonadati</taxon>
        <taxon>Bacteroidota</taxon>
        <taxon>Cytophagia</taxon>
        <taxon>Cytophagales</taxon>
        <taxon>Hymenobacteraceae</taxon>
        <taxon>Hymenobacter</taxon>
    </lineage>
</organism>
<gene>
    <name evidence="1" type="ORF">IC231_10760</name>
</gene>
<proteinExistence type="predicted"/>
<evidence type="ECO:0000313" key="2">
    <source>
        <dbReference type="Proteomes" id="UP000642468"/>
    </source>
</evidence>
<dbReference type="Proteomes" id="UP000642468">
    <property type="component" value="Unassembled WGS sequence"/>
</dbReference>
<evidence type="ECO:0008006" key="3">
    <source>
        <dbReference type="Google" id="ProtNLM"/>
    </source>
</evidence>
<name>A0ABR8JIT3_9BACT</name>